<protein>
    <submittedName>
        <fullName evidence="2">Uncharacterized protein</fullName>
    </submittedName>
</protein>
<feature type="compositionally biased region" description="Basic residues" evidence="1">
    <location>
        <begin position="188"/>
        <end position="198"/>
    </location>
</feature>
<dbReference type="STRING" id="349163.Acry_1037"/>
<evidence type="ECO:0000313" key="3">
    <source>
        <dbReference type="Proteomes" id="UP000000245"/>
    </source>
</evidence>
<feature type="compositionally biased region" description="Low complexity" evidence="1">
    <location>
        <begin position="62"/>
        <end position="74"/>
    </location>
</feature>
<dbReference type="Proteomes" id="UP000000245">
    <property type="component" value="Chromosome"/>
</dbReference>
<feature type="compositionally biased region" description="Gly residues" evidence="1">
    <location>
        <begin position="27"/>
        <end position="44"/>
    </location>
</feature>
<dbReference type="EMBL" id="CP000697">
    <property type="protein sequence ID" value="ABQ30253.1"/>
    <property type="molecule type" value="Genomic_DNA"/>
</dbReference>
<evidence type="ECO:0000313" key="2">
    <source>
        <dbReference type="EMBL" id="ABQ30253.1"/>
    </source>
</evidence>
<proteinExistence type="predicted"/>
<name>A5FXC1_ACICJ</name>
<keyword evidence="3" id="KW-1185">Reference proteome</keyword>
<feature type="region of interest" description="Disordered" evidence="1">
    <location>
        <begin position="14"/>
        <end position="231"/>
    </location>
</feature>
<feature type="compositionally biased region" description="Basic and acidic residues" evidence="1">
    <location>
        <begin position="95"/>
        <end position="104"/>
    </location>
</feature>
<dbReference type="HOGENOM" id="CLU_1127162_0_0_5"/>
<evidence type="ECO:0000256" key="1">
    <source>
        <dbReference type="SAM" id="MobiDB-lite"/>
    </source>
</evidence>
<feature type="compositionally biased region" description="Basic and acidic residues" evidence="1">
    <location>
        <begin position="216"/>
        <end position="226"/>
    </location>
</feature>
<dbReference type="KEGG" id="acr:Acry_1037"/>
<reference evidence="2 3" key="1">
    <citation type="submission" date="2007-05" db="EMBL/GenBank/DDBJ databases">
        <title>Complete sequence of chromosome of Acidiphilium cryptum JF-5.</title>
        <authorList>
            <consortium name="US DOE Joint Genome Institute"/>
            <person name="Copeland A."/>
            <person name="Lucas S."/>
            <person name="Lapidus A."/>
            <person name="Barry K."/>
            <person name="Detter J.C."/>
            <person name="Glavina del Rio T."/>
            <person name="Hammon N."/>
            <person name="Israni S."/>
            <person name="Dalin E."/>
            <person name="Tice H."/>
            <person name="Pitluck S."/>
            <person name="Sims D."/>
            <person name="Brettin T."/>
            <person name="Bruce D."/>
            <person name="Han C."/>
            <person name="Schmutz J."/>
            <person name="Larimer F."/>
            <person name="Land M."/>
            <person name="Hauser L."/>
            <person name="Kyrpides N."/>
            <person name="Kim E."/>
            <person name="Magnuson T."/>
            <person name="Richardson P."/>
        </authorList>
    </citation>
    <scope>NUCLEOTIDE SEQUENCE [LARGE SCALE GENOMIC DNA]</scope>
    <source>
        <strain evidence="2 3">JF-5</strain>
    </source>
</reference>
<organism evidence="2 3">
    <name type="scientific">Acidiphilium cryptum (strain JF-5)</name>
    <dbReference type="NCBI Taxonomy" id="349163"/>
    <lineage>
        <taxon>Bacteria</taxon>
        <taxon>Pseudomonadati</taxon>
        <taxon>Pseudomonadota</taxon>
        <taxon>Alphaproteobacteria</taxon>
        <taxon>Acetobacterales</taxon>
        <taxon>Acidocellaceae</taxon>
        <taxon>Acidiphilium</taxon>
    </lineage>
</organism>
<dbReference type="AlphaFoldDB" id="A5FXC1"/>
<feature type="compositionally biased region" description="Low complexity" evidence="1">
    <location>
        <begin position="82"/>
        <end position="94"/>
    </location>
</feature>
<sequence>MLCAEPYRRVAAMSSERRAGAGIRASGDGGRGGAAGSGTGGRGAGEPERGGAFEAVGRVVCRGQRGPNAGAARGARFRRGRGAAQAGRRAQAEGAAERAEDAAEARVGPDQGDGRRILQQGAEATGDAGGLGDGSKNPAAAAGQVGRAGAGGTGFRRARPGRRRTGGEDGEAGGGAAQAGPEEEQKGARVRRQISRRPAHGDGLAETVDDGAEAGGEVHERNRNTDGRGWARIFAAVGVTQARRTP</sequence>
<accession>A5FXC1</accession>
<gene>
    <name evidence="2" type="ordered locus">Acry_1037</name>
</gene>